<dbReference type="AlphaFoldDB" id="A0A4S2HDH3"/>
<reference evidence="3 4" key="1">
    <citation type="journal article" date="2013" name="Int. J. Syst. Evol. Microbiol.">
        <title>Marinicauda pacifica gen. nov., sp. nov., a prosthecate alphaproteobacterium of the family Hyphomonadaceae isolated from deep seawater.</title>
        <authorList>
            <person name="Zhang X.Y."/>
            <person name="Li G.W."/>
            <person name="Wang C.S."/>
            <person name="Zhang Y.J."/>
            <person name="Xu X.W."/>
            <person name="Li H."/>
            <person name="Liu A."/>
            <person name="Liu C."/>
            <person name="Xie B.B."/>
            <person name="Qin Q.L."/>
            <person name="Xu Z."/>
            <person name="Chen X.L."/>
            <person name="Zhou B.C."/>
            <person name="Zhang Y.Z."/>
        </authorList>
    </citation>
    <scope>NUCLEOTIDE SEQUENCE [LARGE SCALE GENOMIC DNA]</scope>
    <source>
        <strain evidence="3 4">P-1 km-3</strain>
    </source>
</reference>
<feature type="transmembrane region" description="Helical" evidence="1">
    <location>
        <begin position="9"/>
        <end position="29"/>
    </location>
</feature>
<feature type="transmembrane region" description="Helical" evidence="1">
    <location>
        <begin position="128"/>
        <end position="152"/>
    </location>
</feature>
<proteinExistence type="predicted"/>
<dbReference type="InterPro" id="IPR032816">
    <property type="entry name" value="VTT_dom"/>
</dbReference>
<dbReference type="Pfam" id="PF09335">
    <property type="entry name" value="VTT_dom"/>
    <property type="match status" value="1"/>
</dbReference>
<sequence length="188" mass="20310">MGRAARRGWALPALFFGSFLESAIFPWPIEFPLLAEMLRGRKHVFPAALATALGSAAGAMAVFIVAGIAAGLVESWVTARPEFASDLDEVRTRLELRGGLAVFVAMLTPVPVQLTSLAAGFAGLSAPVFALAVLCGRCLRFAAMAVLVFFYGERLMEWWRARPAPWRHLATGFFVALFLVALAASLWL</sequence>
<dbReference type="InterPro" id="IPR051311">
    <property type="entry name" value="DedA_domain"/>
</dbReference>
<feature type="transmembrane region" description="Helical" evidence="1">
    <location>
        <begin position="100"/>
        <end position="122"/>
    </location>
</feature>
<evidence type="ECO:0000313" key="3">
    <source>
        <dbReference type="EMBL" id="TGY94044.1"/>
    </source>
</evidence>
<keyword evidence="1" id="KW-1133">Transmembrane helix</keyword>
<gene>
    <name evidence="3" type="ORF">E5162_01780</name>
</gene>
<keyword evidence="1" id="KW-0812">Transmembrane</keyword>
<feature type="transmembrane region" description="Helical" evidence="1">
    <location>
        <begin position="49"/>
        <end position="73"/>
    </location>
</feature>
<name>A0A4S2HDH3_9PROT</name>
<dbReference type="RefSeq" id="WP_158291160.1">
    <property type="nucleotide sequence ID" value="NZ_BMEI01000001.1"/>
</dbReference>
<evidence type="ECO:0000259" key="2">
    <source>
        <dbReference type="Pfam" id="PF09335"/>
    </source>
</evidence>
<protein>
    <recommendedName>
        <fullName evidence="2">VTT domain-containing protein</fullName>
    </recommendedName>
</protein>
<dbReference type="Proteomes" id="UP000305451">
    <property type="component" value="Unassembled WGS sequence"/>
</dbReference>
<organism evidence="3 4">
    <name type="scientific">Marinicauda pacifica</name>
    <dbReference type="NCBI Taxonomy" id="1133559"/>
    <lineage>
        <taxon>Bacteria</taxon>
        <taxon>Pseudomonadati</taxon>
        <taxon>Pseudomonadota</taxon>
        <taxon>Alphaproteobacteria</taxon>
        <taxon>Maricaulales</taxon>
        <taxon>Maricaulaceae</taxon>
        <taxon>Marinicauda</taxon>
    </lineage>
</organism>
<keyword evidence="4" id="KW-1185">Reference proteome</keyword>
<accession>A0A4S2HDH3</accession>
<keyword evidence="1" id="KW-0472">Membrane</keyword>
<evidence type="ECO:0000313" key="4">
    <source>
        <dbReference type="Proteomes" id="UP000305451"/>
    </source>
</evidence>
<comment type="caution">
    <text evidence="3">The sequence shown here is derived from an EMBL/GenBank/DDBJ whole genome shotgun (WGS) entry which is preliminary data.</text>
</comment>
<dbReference type="PANTHER" id="PTHR42709">
    <property type="entry name" value="ALKALINE PHOSPHATASE LIKE PROTEIN"/>
    <property type="match status" value="1"/>
</dbReference>
<dbReference type="OrthoDB" id="9810270at2"/>
<evidence type="ECO:0000256" key="1">
    <source>
        <dbReference type="SAM" id="Phobius"/>
    </source>
</evidence>
<feature type="transmembrane region" description="Helical" evidence="1">
    <location>
        <begin position="164"/>
        <end position="187"/>
    </location>
</feature>
<dbReference type="EMBL" id="SRXV01000001">
    <property type="protein sequence ID" value="TGY94044.1"/>
    <property type="molecule type" value="Genomic_DNA"/>
</dbReference>
<feature type="domain" description="VTT" evidence="2">
    <location>
        <begin position="44"/>
        <end position="147"/>
    </location>
</feature>